<sequence length="124" mass="13702">MNSFFPPKGKHLLLDLSNCTKPLLNDAAEVELILKQVAEESGATIVSSFIHQFKPVGVSGVIVIQESHLSIHTWPEEGFASFDFYSCGDSVDLEGSVERLVKAFEGEIHEMKIIDRGFVPSDHD</sequence>
<protein>
    <recommendedName>
        <fullName evidence="9">S-adenosylmethionine decarboxylase proenzyme</fullName>
        <shortName evidence="9">AdoMetDC</shortName>
        <shortName evidence="9">SAMDC</shortName>
        <ecNumber evidence="9">4.1.1.50</ecNumber>
    </recommendedName>
    <component>
        <recommendedName>
            <fullName evidence="9">S-adenosylmethionine decarboxylase beta chain</fullName>
        </recommendedName>
    </component>
    <component>
        <recommendedName>
            <fullName evidence="9">S-adenosylmethionine decarboxylase alpha chain</fullName>
        </recommendedName>
    </component>
</protein>
<comment type="caution">
    <text evidence="10">The sequence shown here is derived from an EMBL/GenBank/DDBJ whole genome shotgun (WGS) entry which is preliminary data.</text>
</comment>
<comment type="subunit">
    <text evidence="9">Heterotetramer of two alpha and two beta chains arranged as a dimer of alpha/beta heterodimers.</text>
</comment>
<evidence type="ECO:0000256" key="6">
    <source>
        <dbReference type="ARBA" id="ARBA00023239"/>
    </source>
</evidence>
<comment type="PTM">
    <text evidence="9">Is synthesized initially as an inactive proenzyme. Formation of the active enzyme involves a self-maturation process in which the active site pyruvoyl group is generated from an internal serine residue via an autocatalytic post-translational modification. Two non-identical subunits are generated from the proenzyme in this reaction, and the pyruvate is formed at the N-terminus of the alpha chain, which is derived from the carboxyl end of the proenzyme. The post-translation cleavage follows an unusual pathway, termed non-hydrolytic serinolysis, in which the side chain hydroxyl group of the serine supplies its oxygen atom to form the C-terminus of the beta chain, while the remainder of the serine residue undergoes an oxidative deamination to produce ammonia and the pyruvoyl group blocking the N-terminus of the alpha chain.</text>
</comment>
<keyword evidence="8 9" id="KW-0670">Pyruvate</keyword>
<dbReference type="PANTHER" id="PTHR33866:SF2">
    <property type="entry name" value="S-ADENOSYLMETHIONINE DECARBOXYLASE PROENZYME"/>
    <property type="match status" value="1"/>
</dbReference>
<keyword evidence="2 9" id="KW-0068">Autocatalytic cleavage</keyword>
<dbReference type="InterPro" id="IPR017716">
    <property type="entry name" value="S-AdoMet_deCOase_pro-enz"/>
</dbReference>
<keyword evidence="1 9" id="KW-0210">Decarboxylase</keyword>
<evidence type="ECO:0000256" key="8">
    <source>
        <dbReference type="ARBA" id="ARBA00023317"/>
    </source>
</evidence>
<evidence type="ECO:0000256" key="2">
    <source>
        <dbReference type="ARBA" id="ARBA00022813"/>
    </source>
</evidence>
<feature type="active site" description="Proton acceptor; for processing activity" evidence="9">
    <location>
        <position position="72"/>
    </location>
</feature>
<evidence type="ECO:0000256" key="3">
    <source>
        <dbReference type="ARBA" id="ARBA00023066"/>
    </source>
</evidence>
<dbReference type="InterPro" id="IPR016067">
    <property type="entry name" value="S-AdoMet_deCO2ase_core"/>
</dbReference>
<keyword evidence="5 9" id="KW-0865">Zymogen</keyword>
<dbReference type="EC" id="4.1.1.50" evidence="9"/>
<feature type="site" description="Cleavage (non-hydrolytic); by autolysis" evidence="9">
    <location>
        <begin position="66"/>
        <end position="67"/>
    </location>
</feature>
<name>A0AAN5AP71_9BACT</name>
<dbReference type="Gene3D" id="3.60.90.10">
    <property type="entry name" value="S-adenosylmethionine decarboxylase"/>
    <property type="match status" value="1"/>
</dbReference>
<evidence type="ECO:0000256" key="1">
    <source>
        <dbReference type="ARBA" id="ARBA00022793"/>
    </source>
</evidence>
<comment type="function">
    <text evidence="9">Catalyzes the decarboxylation of S-adenosylmethionine to S-adenosylmethioninamine (dcAdoMet), the propylamine donor required for the synthesis of the polyamines spermine and spermidine from the diamine putrescine.</text>
</comment>
<proteinExistence type="inferred from homology"/>
<keyword evidence="6 9" id="KW-0456">Lyase</keyword>
<comment type="cofactor">
    <cofactor evidence="9">
        <name>pyruvate</name>
        <dbReference type="ChEBI" id="CHEBI:15361"/>
    </cofactor>
    <text evidence="9">Binds 1 pyruvoyl group covalently per subunit.</text>
</comment>
<evidence type="ECO:0000256" key="4">
    <source>
        <dbReference type="ARBA" id="ARBA00023115"/>
    </source>
</evidence>
<feature type="modified residue" description="Pyruvic acid (Ser); by autocatalysis" evidence="9">
    <location>
        <position position="67"/>
    </location>
</feature>
<comment type="catalytic activity">
    <reaction evidence="9">
        <text>S-adenosyl-L-methionine + H(+) = S-adenosyl 3-(methylsulfanyl)propylamine + CO2</text>
        <dbReference type="Rhea" id="RHEA:15981"/>
        <dbReference type="ChEBI" id="CHEBI:15378"/>
        <dbReference type="ChEBI" id="CHEBI:16526"/>
        <dbReference type="ChEBI" id="CHEBI:57443"/>
        <dbReference type="ChEBI" id="CHEBI:59789"/>
        <dbReference type="EC" id="4.1.1.50"/>
    </reaction>
</comment>
<reference evidence="10 11" key="1">
    <citation type="submission" date="2021-12" db="EMBL/GenBank/DDBJ databases">
        <title>Genome sequencing of bacteria with rrn-lacking chromosome and rrn-plasmid.</title>
        <authorList>
            <person name="Anda M."/>
            <person name="Iwasaki W."/>
        </authorList>
    </citation>
    <scope>NUCLEOTIDE SEQUENCE [LARGE SCALE GENOMIC DNA]</scope>
    <source>
        <strain evidence="10 11">NBRC 15940</strain>
    </source>
</reference>
<organism evidence="10 11">
    <name type="scientific">Persicobacter diffluens</name>
    <dbReference type="NCBI Taxonomy" id="981"/>
    <lineage>
        <taxon>Bacteria</taxon>
        <taxon>Pseudomonadati</taxon>
        <taxon>Bacteroidota</taxon>
        <taxon>Cytophagia</taxon>
        <taxon>Cytophagales</taxon>
        <taxon>Persicobacteraceae</taxon>
        <taxon>Persicobacter</taxon>
    </lineage>
</organism>
<dbReference type="Proteomes" id="UP001310022">
    <property type="component" value="Unassembled WGS sequence"/>
</dbReference>
<evidence type="ECO:0000256" key="5">
    <source>
        <dbReference type="ARBA" id="ARBA00023145"/>
    </source>
</evidence>
<evidence type="ECO:0000256" key="7">
    <source>
        <dbReference type="ARBA" id="ARBA00023270"/>
    </source>
</evidence>
<feature type="chain" id="PRO_5042652293" description="S-adenosylmethionine decarboxylase alpha chain" evidence="9">
    <location>
        <begin position="67"/>
        <end position="124"/>
    </location>
</feature>
<accession>A0AAN5AP71</accession>
<keyword evidence="4 9" id="KW-0620">Polyamine biosynthesis</keyword>
<dbReference type="InterPro" id="IPR003826">
    <property type="entry name" value="AdoMetDC_fam_prok"/>
</dbReference>
<dbReference type="GO" id="GO:0004014">
    <property type="term" value="F:adenosylmethionine decarboxylase activity"/>
    <property type="evidence" value="ECO:0007669"/>
    <property type="project" value="UniProtKB-UniRule"/>
</dbReference>
<dbReference type="RefSeq" id="WP_060689364.1">
    <property type="nucleotide sequence ID" value="NZ_BQKE01000003.1"/>
</dbReference>
<dbReference type="PANTHER" id="PTHR33866">
    <property type="entry name" value="S-ADENOSYLMETHIONINE DECARBOXYLASE PROENZYME"/>
    <property type="match status" value="1"/>
</dbReference>
<dbReference type="GO" id="GO:0008295">
    <property type="term" value="P:spermidine biosynthetic process"/>
    <property type="evidence" value="ECO:0007669"/>
    <property type="project" value="UniProtKB-UniRule"/>
</dbReference>
<dbReference type="EMBL" id="BQKE01000003">
    <property type="protein sequence ID" value="GJM63523.1"/>
    <property type="molecule type" value="Genomic_DNA"/>
</dbReference>
<keyword evidence="3 9" id="KW-0745">Spermidine biosynthesis</keyword>
<evidence type="ECO:0000313" key="11">
    <source>
        <dbReference type="Proteomes" id="UP001310022"/>
    </source>
</evidence>
<keyword evidence="9" id="KW-0949">S-adenosyl-L-methionine</keyword>
<dbReference type="SUPFAM" id="SSF56276">
    <property type="entry name" value="S-adenosylmethionine decarboxylase"/>
    <property type="match status" value="1"/>
</dbReference>
<comment type="pathway">
    <text evidence="9">Amine and polyamine biosynthesis; S-adenosylmethioninamine biosynthesis; S-adenosylmethioninamine from S-adenosyl-L-methionine: step 1/1.</text>
</comment>
<dbReference type="HAMAP" id="MF_00464">
    <property type="entry name" value="AdoMetDC_1"/>
    <property type="match status" value="1"/>
</dbReference>
<dbReference type="GO" id="GO:0005829">
    <property type="term" value="C:cytosol"/>
    <property type="evidence" value="ECO:0007669"/>
    <property type="project" value="TreeGrafter"/>
</dbReference>
<feature type="chain" id="PRO_5042652294" description="S-adenosylmethionine decarboxylase beta chain" evidence="9">
    <location>
        <begin position="1"/>
        <end position="66"/>
    </location>
</feature>
<keyword evidence="7 9" id="KW-0704">Schiff base</keyword>
<evidence type="ECO:0000313" key="10">
    <source>
        <dbReference type="EMBL" id="GJM63523.1"/>
    </source>
</evidence>
<keyword evidence="11" id="KW-1185">Reference proteome</keyword>
<dbReference type="Pfam" id="PF02675">
    <property type="entry name" value="AdoMet_dc"/>
    <property type="match status" value="1"/>
</dbReference>
<comment type="similarity">
    <text evidence="9">Belongs to the prokaryotic AdoMetDC family. Type 1 subfamily.</text>
</comment>
<gene>
    <name evidence="9 10" type="primary">speH</name>
    <name evidence="10" type="ORF">PEDI_40750</name>
</gene>
<feature type="active site" description="Schiff-base intermediate with substrate; via pyruvic acid" evidence="9">
    <location>
        <position position="67"/>
    </location>
</feature>
<evidence type="ECO:0000256" key="9">
    <source>
        <dbReference type="HAMAP-Rule" id="MF_00464"/>
    </source>
</evidence>
<dbReference type="NCBIfam" id="TIGR03330">
    <property type="entry name" value="SAM_DCase_Bsu"/>
    <property type="match status" value="1"/>
</dbReference>
<feature type="active site" description="Proton donor; for catalytic activity" evidence="9">
    <location>
        <position position="87"/>
    </location>
</feature>
<dbReference type="AlphaFoldDB" id="A0AAN5AP71"/>